<dbReference type="GeneID" id="115550726"/>
<keyword evidence="5" id="KW-0812">Transmembrane</keyword>
<dbReference type="OMA" id="PKEACGF"/>
<evidence type="ECO:0000259" key="7">
    <source>
        <dbReference type="SMART" id="SM00082"/>
    </source>
</evidence>
<dbReference type="Gene3D" id="3.80.10.10">
    <property type="entry name" value="Ribonuclease Inhibitor"/>
    <property type="match status" value="2"/>
</dbReference>
<reference evidence="8" key="1">
    <citation type="submission" date="2025-08" db="UniProtKB">
        <authorList>
            <consortium name="Ensembl"/>
        </authorList>
    </citation>
    <scope>IDENTIFICATION</scope>
</reference>
<name>A0A8C5BAH5_GADMO</name>
<evidence type="ECO:0000256" key="3">
    <source>
        <dbReference type="ARBA" id="ARBA00022737"/>
    </source>
</evidence>
<feature type="region of interest" description="Disordered" evidence="4">
    <location>
        <begin position="289"/>
        <end position="308"/>
    </location>
</feature>
<dbReference type="InterPro" id="IPR032675">
    <property type="entry name" value="LRR_dom_sf"/>
</dbReference>
<evidence type="ECO:0000256" key="4">
    <source>
        <dbReference type="SAM" id="MobiDB-lite"/>
    </source>
</evidence>
<keyword evidence="2 6" id="KW-0732">Signal</keyword>
<feature type="chain" id="PRO_5034099332" evidence="6">
    <location>
        <begin position="37"/>
        <end position="426"/>
    </location>
</feature>
<feature type="region of interest" description="Disordered" evidence="4">
    <location>
        <begin position="366"/>
        <end position="426"/>
    </location>
</feature>
<dbReference type="GeneTree" id="ENSGT00940000157572"/>
<evidence type="ECO:0000256" key="2">
    <source>
        <dbReference type="ARBA" id="ARBA00022729"/>
    </source>
</evidence>
<keyword evidence="9" id="KW-1185">Reference proteome</keyword>
<proteinExistence type="predicted"/>
<reference evidence="8" key="2">
    <citation type="submission" date="2025-09" db="UniProtKB">
        <authorList>
            <consortium name="Ensembl"/>
        </authorList>
    </citation>
    <scope>IDENTIFICATION</scope>
</reference>
<dbReference type="InterPro" id="IPR001611">
    <property type="entry name" value="Leu-rich_rpt"/>
</dbReference>
<accession>A0A8C5BAH5</accession>
<dbReference type="AlphaFoldDB" id="A0A8C5BAH5"/>
<dbReference type="GO" id="GO:0005886">
    <property type="term" value="C:plasma membrane"/>
    <property type="evidence" value="ECO:0007669"/>
    <property type="project" value="TreeGrafter"/>
</dbReference>
<sequence>MRNQRVERRPGGRASPIAGALLAALVLLALLGLAGGCPDVCSCEGNTTDCSGLGLVSLGAAAPLPPGTTGLSVAQNNLSWLGPAELANLSSSASLEVLDLSQNLLARLQPGLFLALGGLRWLNLSSNMLGASTHLHPPRNTTEEPALMGWDGGSGSRGPGLTRASFQGLWRLRGLDLSDNGLAWLPAGLLGGLRGLVWLSLARNRLSVLGRAVLEPLGRLEQLQLSGNPWQCDCRLGGLRHWLDWMVYRGGQLDSLTCILPLEVKGREVRSLPAEMFLRCLYDPPSPSSPSPRAPCPHRPHSGGEDCVRTRYRPASVRRAGATQAVAGVVCGTVCVMMVVAATYGCVYASLMARYQRGAKRRGKPLLLQGGATGMGAGPTVSLTSPEEEEQEEEEEEEDDEEEEEDGEAPPKEPCPVVPSYRISSF</sequence>
<evidence type="ECO:0000256" key="6">
    <source>
        <dbReference type="SAM" id="SignalP"/>
    </source>
</evidence>
<keyword evidence="5" id="KW-0472">Membrane</keyword>
<keyword evidence="1" id="KW-0433">Leucine-rich repeat</keyword>
<dbReference type="PANTHER" id="PTHR24369">
    <property type="entry name" value="ANTIGEN BSP, PUTATIVE-RELATED"/>
    <property type="match status" value="1"/>
</dbReference>
<protein>
    <submittedName>
        <fullName evidence="8">Leucine-rich repeat and transmembrane domain-containing protein 2-like</fullName>
    </submittedName>
</protein>
<dbReference type="SMART" id="SM00369">
    <property type="entry name" value="LRR_TYP"/>
    <property type="match status" value="4"/>
</dbReference>
<dbReference type="PROSITE" id="PS51450">
    <property type="entry name" value="LRR"/>
    <property type="match status" value="1"/>
</dbReference>
<keyword evidence="3" id="KW-0677">Repeat</keyword>
<dbReference type="RefSeq" id="XP_030221866.1">
    <property type="nucleotide sequence ID" value="XM_030366006.1"/>
</dbReference>
<dbReference type="SUPFAM" id="SSF52058">
    <property type="entry name" value="L domain-like"/>
    <property type="match status" value="1"/>
</dbReference>
<dbReference type="Pfam" id="PF13855">
    <property type="entry name" value="LRR_8"/>
    <property type="match status" value="2"/>
</dbReference>
<dbReference type="InterPro" id="IPR000483">
    <property type="entry name" value="Cys-rich_flank_reg_C"/>
</dbReference>
<dbReference type="PANTHER" id="PTHR24369:SF175">
    <property type="entry name" value="LEUCINE RICH REPEATS AND TRANSMEMBRANE DOMAINS 2"/>
    <property type="match status" value="1"/>
</dbReference>
<evidence type="ECO:0000313" key="8">
    <source>
        <dbReference type="Ensembl" id="ENSGMOP00000043265.1"/>
    </source>
</evidence>
<evidence type="ECO:0000313" key="9">
    <source>
        <dbReference type="Proteomes" id="UP000694546"/>
    </source>
</evidence>
<dbReference type="KEGG" id="gmh:115550726"/>
<dbReference type="OrthoDB" id="1600340at2759"/>
<dbReference type="Ensembl" id="ENSGMOT00000056107.1">
    <property type="protein sequence ID" value="ENSGMOP00000043265.1"/>
    <property type="gene ID" value="ENSGMOG00000024112.1"/>
</dbReference>
<evidence type="ECO:0000256" key="5">
    <source>
        <dbReference type="SAM" id="Phobius"/>
    </source>
</evidence>
<dbReference type="InterPro" id="IPR050541">
    <property type="entry name" value="LRR_TM_domain-containing"/>
</dbReference>
<feature type="compositionally biased region" description="Acidic residues" evidence="4">
    <location>
        <begin position="386"/>
        <end position="408"/>
    </location>
</feature>
<organism evidence="8 9">
    <name type="scientific">Gadus morhua</name>
    <name type="common">Atlantic cod</name>
    <dbReference type="NCBI Taxonomy" id="8049"/>
    <lineage>
        <taxon>Eukaryota</taxon>
        <taxon>Metazoa</taxon>
        <taxon>Chordata</taxon>
        <taxon>Craniata</taxon>
        <taxon>Vertebrata</taxon>
        <taxon>Euteleostomi</taxon>
        <taxon>Actinopterygii</taxon>
        <taxon>Neopterygii</taxon>
        <taxon>Teleostei</taxon>
        <taxon>Neoteleostei</taxon>
        <taxon>Acanthomorphata</taxon>
        <taxon>Zeiogadaria</taxon>
        <taxon>Gadariae</taxon>
        <taxon>Gadiformes</taxon>
        <taxon>Gadoidei</taxon>
        <taxon>Gadidae</taxon>
        <taxon>Gadus</taxon>
    </lineage>
</organism>
<feature type="transmembrane region" description="Helical" evidence="5">
    <location>
        <begin position="325"/>
        <end position="351"/>
    </location>
</feature>
<feature type="domain" description="LRRCT" evidence="7">
    <location>
        <begin position="228"/>
        <end position="281"/>
    </location>
</feature>
<gene>
    <name evidence="8" type="primary">LOC115550726</name>
</gene>
<dbReference type="SMART" id="SM00082">
    <property type="entry name" value="LRRCT"/>
    <property type="match status" value="1"/>
</dbReference>
<dbReference type="InterPro" id="IPR003591">
    <property type="entry name" value="Leu-rich_rpt_typical-subtyp"/>
</dbReference>
<feature type="signal peptide" evidence="6">
    <location>
        <begin position="1"/>
        <end position="36"/>
    </location>
</feature>
<evidence type="ECO:0000256" key="1">
    <source>
        <dbReference type="ARBA" id="ARBA00022614"/>
    </source>
</evidence>
<dbReference type="Proteomes" id="UP000694546">
    <property type="component" value="Chromosome 9"/>
</dbReference>
<keyword evidence="5" id="KW-1133">Transmembrane helix</keyword>